<comment type="caution">
    <text evidence="2">The sequence shown here is derived from an EMBL/GenBank/DDBJ whole genome shotgun (WGS) entry which is preliminary data.</text>
</comment>
<keyword evidence="3" id="KW-1185">Reference proteome</keyword>
<sequence>MSPALAMFQPSPIMPRLMGPERTLQSMDRPKCHFFAECGDAEKKASRLRGNRSRVRGTRQQTGDVLGRPFPLELTVRLSERSDDVTLSRCFARKQYTGCT</sequence>
<evidence type="ECO:0000313" key="3">
    <source>
        <dbReference type="Proteomes" id="UP000499080"/>
    </source>
</evidence>
<accession>A0A4Y2TJN7</accession>
<reference evidence="2 3" key="1">
    <citation type="journal article" date="2019" name="Sci. Rep.">
        <title>Orb-weaving spider Araneus ventricosus genome elucidates the spidroin gene catalogue.</title>
        <authorList>
            <person name="Kono N."/>
            <person name="Nakamura H."/>
            <person name="Ohtoshi R."/>
            <person name="Moran D.A.P."/>
            <person name="Shinohara A."/>
            <person name="Yoshida Y."/>
            <person name="Fujiwara M."/>
            <person name="Mori M."/>
            <person name="Tomita M."/>
            <person name="Arakawa K."/>
        </authorList>
    </citation>
    <scope>NUCLEOTIDE SEQUENCE [LARGE SCALE GENOMIC DNA]</scope>
</reference>
<evidence type="ECO:0000313" key="2">
    <source>
        <dbReference type="EMBL" id="GBN99315.1"/>
    </source>
</evidence>
<dbReference type="Proteomes" id="UP000499080">
    <property type="component" value="Unassembled WGS sequence"/>
</dbReference>
<dbReference type="AlphaFoldDB" id="A0A4Y2TJN7"/>
<protein>
    <submittedName>
        <fullName evidence="2">Uncharacterized protein</fullName>
    </submittedName>
</protein>
<feature type="region of interest" description="Disordered" evidence="1">
    <location>
        <begin position="46"/>
        <end position="66"/>
    </location>
</feature>
<proteinExistence type="predicted"/>
<feature type="compositionally biased region" description="Basic residues" evidence="1">
    <location>
        <begin position="46"/>
        <end position="57"/>
    </location>
</feature>
<organism evidence="2 3">
    <name type="scientific">Araneus ventricosus</name>
    <name type="common">Orbweaver spider</name>
    <name type="synonym">Epeira ventricosa</name>
    <dbReference type="NCBI Taxonomy" id="182803"/>
    <lineage>
        <taxon>Eukaryota</taxon>
        <taxon>Metazoa</taxon>
        <taxon>Ecdysozoa</taxon>
        <taxon>Arthropoda</taxon>
        <taxon>Chelicerata</taxon>
        <taxon>Arachnida</taxon>
        <taxon>Araneae</taxon>
        <taxon>Araneomorphae</taxon>
        <taxon>Entelegynae</taxon>
        <taxon>Araneoidea</taxon>
        <taxon>Araneidae</taxon>
        <taxon>Araneus</taxon>
    </lineage>
</organism>
<name>A0A4Y2TJN7_ARAVE</name>
<evidence type="ECO:0000256" key="1">
    <source>
        <dbReference type="SAM" id="MobiDB-lite"/>
    </source>
</evidence>
<dbReference type="EMBL" id="BGPR01028260">
    <property type="protein sequence ID" value="GBN99315.1"/>
    <property type="molecule type" value="Genomic_DNA"/>
</dbReference>
<gene>
    <name evidence="2" type="ORF">AVEN_161621_1</name>
</gene>